<name>A0ABP0LRE0_9DINO</name>
<proteinExistence type="predicted"/>
<evidence type="ECO:0000313" key="1">
    <source>
        <dbReference type="EMBL" id="CAK9038391.1"/>
    </source>
</evidence>
<comment type="caution">
    <text evidence="2">The sequence shown here is derived from an EMBL/GenBank/DDBJ whole genome shotgun (WGS) entry which is preliminary data.</text>
</comment>
<dbReference type="EMBL" id="CAXAMN010012525">
    <property type="protein sequence ID" value="CAK9038391.1"/>
    <property type="molecule type" value="Genomic_DNA"/>
</dbReference>
<keyword evidence="3" id="KW-1185">Reference proteome</keyword>
<evidence type="ECO:0000313" key="2">
    <source>
        <dbReference type="EMBL" id="CAK9041758.1"/>
    </source>
</evidence>
<protein>
    <submittedName>
        <fullName evidence="2">Uncharacterized protein</fullName>
    </submittedName>
</protein>
<evidence type="ECO:0000313" key="3">
    <source>
        <dbReference type="Proteomes" id="UP001642484"/>
    </source>
</evidence>
<accession>A0ABP0LRE0</accession>
<dbReference type="Proteomes" id="UP001642484">
    <property type="component" value="Unassembled WGS sequence"/>
</dbReference>
<organism evidence="2 3">
    <name type="scientific">Durusdinium trenchii</name>
    <dbReference type="NCBI Taxonomy" id="1381693"/>
    <lineage>
        <taxon>Eukaryota</taxon>
        <taxon>Sar</taxon>
        <taxon>Alveolata</taxon>
        <taxon>Dinophyceae</taxon>
        <taxon>Suessiales</taxon>
        <taxon>Symbiodiniaceae</taxon>
        <taxon>Durusdinium</taxon>
    </lineage>
</organism>
<sequence length="316" mass="36120">MASRIEGRPRQALMFLWRQMRHASTEGPFLYRYKAKRITWRKRHYNEVLIMADRRKLLETLQDIIDFRGKEFPTAFWEVLAKRCLKSMHLFEPLELSILARAFDRPDMAGSRRDVFGPMAAQVLASRHVVPGPAVTVFAKILPRRLKEDNARDLLKFLARRAAEVMWEIPMHNAVALLEELSKAGEQDSALCRRVAAKIGALLPSEYYFIEQNDAALPGRAALAFAAQGHRNLLLFQHLADVALKHLQGSQPAIDSVQSAQKVLDSMEQLDIETHEASSLRSALEVSSRCRIPFQCRYWVPCLTQDNGQQGGWMRK</sequence>
<reference evidence="2 3" key="1">
    <citation type="submission" date="2024-02" db="EMBL/GenBank/DDBJ databases">
        <authorList>
            <person name="Chen Y."/>
            <person name="Shah S."/>
            <person name="Dougan E. K."/>
            <person name="Thang M."/>
            <person name="Chan C."/>
        </authorList>
    </citation>
    <scope>NUCLEOTIDE SEQUENCE [LARGE SCALE GENOMIC DNA]</scope>
</reference>
<gene>
    <name evidence="1" type="ORF">CCMP2556_LOCUS21009</name>
    <name evidence="2" type="ORF">CCMP2556_LOCUS22350</name>
</gene>
<dbReference type="EMBL" id="CAXAMN010013792">
    <property type="protein sequence ID" value="CAK9041758.1"/>
    <property type="molecule type" value="Genomic_DNA"/>
</dbReference>